<dbReference type="Proteomes" id="UP001642405">
    <property type="component" value="Unassembled WGS sequence"/>
</dbReference>
<dbReference type="PANTHER" id="PTHR16288:SF0">
    <property type="entry name" value="TRNA (GUANINE-N(7)-)-METHYLTRANSFERASE NON-CATALYTIC SUBUNIT WDR4"/>
    <property type="match status" value="1"/>
</dbReference>
<evidence type="ECO:0000256" key="4">
    <source>
        <dbReference type="ARBA" id="ARBA00022737"/>
    </source>
</evidence>
<accession>A0ABP0C7P7</accession>
<feature type="compositionally biased region" description="Acidic residues" evidence="8">
    <location>
        <begin position="66"/>
        <end position="75"/>
    </location>
</feature>
<feature type="repeat" description="WD" evidence="7">
    <location>
        <begin position="380"/>
        <end position="413"/>
    </location>
</feature>
<evidence type="ECO:0000313" key="10">
    <source>
        <dbReference type="Proteomes" id="UP001642405"/>
    </source>
</evidence>
<reference evidence="9 10" key="1">
    <citation type="submission" date="2024-01" db="EMBL/GenBank/DDBJ databases">
        <authorList>
            <person name="Allen C."/>
            <person name="Tagirdzhanova G."/>
        </authorList>
    </citation>
    <scope>NUCLEOTIDE SEQUENCE [LARGE SCALE GENOMIC DNA]</scope>
</reference>
<dbReference type="InterPro" id="IPR001680">
    <property type="entry name" value="WD40_rpt"/>
</dbReference>
<evidence type="ECO:0000256" key="7">
    <source>
        <dbReference type="PROSITE-ProRule" id="PRU00221"/>
    </source>
</evidence>
<comment type="function">
    <text evidence="6">Required for the formation of N(7)-methylguanine at position 46 (m7G46) in tRNA. In the complex, it is required to stabilize and induce conformational changes of the catalytic subunit.</text>
</comment>
<sequence length="598" mass="63412">MAVPFHRLKVCGDILVAARGASIHTFNIADGSHIAAWRVPQPADKAEEAKEAEAVEQQTDDKVEEAAEAEGDDDVPSSKRRKVDDADDDDNNKTNGGAEQAQNGNGNGNGNGTSQKKKKPKKPVAKPAADAAKAQKVVALRTADLPVVSILEATDDGRHLVVMMGHDKTLRVLAHDLQGHLAQLSARVMPKRPCAVAFAADSKQSSQTTILSGDKFGDVYALPLLEVEQTEAEKAAEKEEAAAAAARKAEKQAKTDREAVVAPLRLEANQFTVHTKGNRQALENQRRQKELLLQQGLDQQKRDAENSSSEYQLLLGHVSMLTAVAVAEGYAEGEEKAGRKTKAKRPLILTADRDEHIRVSRGVVGATAAASLTHVIETFCLGHTSFVSRLCIPASRPDRLVSGGGDGELRVWNFWPEGQLVGTAGLASLVAGVTGETGETAVATPKVALSGLYAFGSARDPDAMTDDDAVAKAYIVATCERVPALFFFRLAADGATLAHTQTLPLPDGLLPLDVAEVGSKLVVATAAAEEETVAAPSSLLTLTGSKECWSVAETTSFASLAPATEADDAATATLDRAVLRRLLLHSNESLRKDSESEE</sequence>
<dbReference type="PROSITE" id="PS50082">
    <property type="entry name" value="WD_REPEATS_2"/>
    <property type="match status" value="1"/>
</dbReference>
<keyword evidence="4 6" id="KW-0677">Repeat</keyword>
<keyword evidence="3 6" id="KW-0819">tRNA processing</keyword>
<evidence type="ECO:0000256" key="2">
    <source>
        <dbReference type="ARBA" id="ARBA00022574"/>
    </source>
</evidence>
<dbReference type="SUPFAM" id="SSF50978">
    <property type="entry name" value="WD40 repeat-like"/>
    <property type="match status" value="1"/>
</dbReference>
<evidence type="ECO:0000256" key="5">
    <source>
        <dbReference type="ARBA" id="ARBA00023242"/>
    </source>
</evidence>
<dbReference type="PANTHER" id="PTHR16288">
    <property type="entry name" value="WD40 REPEAT PROTEIN 4"/>
    <property type="match status" value="1"/>
</dbReference>
<comment type="pathway">
    <text evidence="6">tRNA modification; N(7)-methylguanine-tRNA biosynthesis.</text>
</comment>
<feature type="region of interest" description="Disordered" evidence="8">
    <location>
        <begin position="233"/>
        <end position="257"/>
    </location>
</feature>
<dbReference type="SMART" id="SM00320">
    <property type="entry name" value="WD40"/>
    <property type="match status" value="2"/>
</dbReference>
<proteinExistence type="inferred from homology"/>
<gene>
    <name evidence="9" type="primary">TRM82</name>
    <name evidence="9" type="ORF">SCUCBS95973_006707</name>
</gene>
<comment type="subcellular location">
    <subcellularLocation>
        <location evidence="1 6">Nucleus</location>
    </subcellularLocation>
</comment>
<organism evidence="9 10">
    <name type="scientific">Sporothrix curviconia</name>
    <dbReference type="NCBI Taxonomy" id="1260050"/>
    <lineage>
        <taxon>Eukaryota</taxon>
        <taxon>Fungi</taxon>
        <taxon>Dikarya</taxon>
        <taxon>Ascomycota</taxon>
        <taxon>Pezizomycotina</taxon>
        <taxon>Sordariomycetes</taxon>
        <taxon>Sordariomycetidae</taxon>
        <taxon>Ophiostomatales</taxon>
        <taxon>Ophiostomataceae</taxon>
        <taxon>Sporothrix</taxon>
    </lineage>
</organism>
<dbReference type="HAMAP" id="MF_03056">
    <property type="entry name" value="TRM82"/>
    <property type="match status" value="1"/>
</dbReference>
<evidence type="ECO:0000256" key="6">
    <source>
        <dbReference type="HAMAP-Rule" id="MF_03056"/>
    </source>
</evidence>
<feature type="compositionally biased region" description="Basic residues" evidence="8">
    <location>
        <begin position="115"/>
        <end position="124"/>
    </location>
</feature>
<name>A0ABP0C7P7_9PEZI</name>
<comment type="similarity">
    <text evidence="6">Belongs to the WD repeat TRM82 family.</text>
</comment>
<feature type="compositionally biased region" description="Basic and acidic residues" evidence="8">
    <location>
        <begin position="44"/>
        <end position="65"/>
    </location>
</feature>
<dbReference type="InterPro" id="IPR015943">
    <property type="entry name" value="WD40/YVTN_repeat-like_dom_sf"/>
</dbReference>
<keyword evidence="2 6" id="KW-0853">WD repeat</keyword>
<evidence type="ECO:0000256" key="1">
    <source>
        <dbReference type="ARBA" id="ARBA00004123"/>
    </source>
</evidence>
<comment type="caution">
    <text evidence="9">The sequence shown here is derived from an EMBL/GenBank/DDBJ whole genome shotgun (WGS) entry which is preliminary data.</text>
</comment>
<evidence type="ECO:0000256" key="3">
    <source>
        <dbReference type="ARBA" id="ARBA00022694"/>
    </source>
</evidence>
<evidence type="ECO:0000256" key="8">
    <source>
        <dbReference type="SAM" id="MobiDB-lite"/>
    </source>
</evidence>
<dbReference type="InterPro" id="IPR028884">
    <property type="entry name" value="Trm82"/>
</dbReference>
<keyword evidence="5 6" id="KW-0539">Nucleus</keyword>
<feature type="region of interest" description="Disordered" evidence="8">
    <location>
        <begin position="41"/>
        <end position="130"/>
    </location>
</feature>
<evidence type="ECO:0000313" key="9">
    <source>
        <dbReference type="EMBL" id="CAK7227921.1"/>
    </source>
</evidence>
<keyword evidence="10" id="KW-1185">Reference proteome</keyword>
<protein>
    <submittedName>
        <fullName evidence="9">tRNA (Guanine-N(7)-)-methyltransferase non-catalytic subunit trm82</fullName>
    </submittedName>
</protein>
<dbReference type="EMBL" id="CAWUHB010000041">
    <property type="protein sequence ID" value="CAK7227921.1"/>
    <property type="molecule type" value="Genomic_DNA"/>
</dbReference>
<dbReference type="InterPro" id="IPR036322">
    <property type="entry name" value="WD40_repeat_dom_sf"/>
</dbReference>
<feature type="compositionally biased region" description="Low complexity" evidence="8">
    <location>
        <begin position="95"/>
        <end position="104"/>
    </location>
</feature>
<dbReference type="Gene3D" id="2.130.10.10">
    <property type="entry name" value="YVTN repeat-like/Quinoprotein amine dehydrogenase"/>
    <property type="match status" value="1"/>
</dbReference>